<dbReference type="AlphaFoldDB" id="A0A7G6T580"/>
<gene>
    <name evidence="2" type="ORF">HB778_37830</name>
</gene>
<sequence length="104" mass="11766">MAEVRFVIYSEGCWIGPHLDRPDKRLTQIVYLQHPQDRLVGGDLLILGSDKMDDVVRSVPPRPNMSVVLLPSSQSWHAVSMLESASNAPRRCVLVHFSEVNDER</sequence>
<reference evidence="3" key="1">
    <citation type="journal article" date="2020" name="Mol. Plant Microbe">
        <title>Rhizobial microsymbionts of the narrowly endemic Oxytropis species growing in Kamchatka are characterized by significant genetic diversity and possess a set of genes that are associated with T3SS and T6SS secretion systems and can affect the development of symbiosis.</title>
        <authorList>
            <person name="Safronova V."/>
            <person name="Guro P."/>
            <person name="Sazanova A."/>
            <person name="Kuznetsova I."/>
            <person name="Belimov A."/>
            <person name="Yakubov V."/>
            <person name="Chirak E."/>
            <person name="Afonin A."/>
            <person name="Gogolev Y."/>
            <person name="Andronov E."/>
            <person name="Tikhonovich I."/>
        </authorList>
    </citation>
    <scope>NUCLEOTIDE SEQUENCE [LARGE SCALE GENOMIC DNA]</scope>
    <source>
        <strain evidence="3">583</strain>
        <plasmid evidence="3">p_3</plasmid>
    </source>
</reference>
<accession>A0A7G6T580</accession>
<dbReference type="EMBL" id="CP050298">
    <property type="protein sequence ID" value="QND61912.1"/>
    <property type="molecule type" value="Genomic_DNA"/>
</dbReference>
<dbReference type="Gene3D" id="2.60.120.620">
    <property type="entry name" value="q2cbj1_9rhob like domain"/>
    <property type="match status" value="1"/>
</dbReference>
<protein>
    <recommendedName>
        <fullName evidence="1">Prolyl 4-hydroxylase alpha subunit Fe(2+) 2OG dioxygenase domain-containing protein</fullName>
    </recommendedName>
</protein>
<evidence type="ECO:0000313" key="2">
    <source>
        <dbReference type="EMBL" id="QND61912.1"/>
    </source>
</evidence>
<dbReference type="InterPro" id="IPR044862">
    <property type="entry name" value="Pro_4_hyd_alph_FE2OG_OXY"/>
</dbReference>
<keyword evidence="2" id="KW-0614">Plasmid</keyword>
<geneLocation type="plasmid" evidence="2 3">
    <name>p_3</name>
</geneLocation>
<feature type="domain" description="Prolyl 4-hydroxylase alpha subunit Fe(2+) 2OG dioxygenase" evidence="1">
    <location>
        <begin position="6"/>
        <end position="94"/>
    </location>
</feature>
<dbReference type="Pfam" id="PF13640">
    <property type="entry name" value="2OG-FeII_Oxy_3"/>
    <property type="match status" value="1"/>
</dbReference>
<evidence type="ECO:0000313" key="3">
    <source>
        <dbReference type="Proteomes" id="UP000515465"/>
    </source>
</evidence>
<organism evidence="2 3">
    <name type="scientific">Mesorhizobium huakuii</name>
    <dbReference type="NCBI Taxonomy" id="28104"/>
    <lineage>
        <taxon>Bacteria</taxon>
        <taxon>Pseudomonadati</taxon>
        <taxon>Pseudomonadota</taxon>
        <taxon>Alphaproteobacteria</taxon>
        <taxon>Hyphomicrobiales</taxon>
        <taxon>Phyllobacteriaceae</taxon>
        <taxon>Mesorhizobium</taxon>
    </lineage>
</organism>
<name>A0A7G6T580_9HYPH</name>
<dbReference type="Proteomes" id="UP000515465">
    <property type="component" value="Plasmid p_3"/>
</dbReference>
<proteinExistence type="predicted"/>
<evidence type="ECO:0000259" key="1">
    <source>
        <dbReference type="Pfam" id="PF13640"/>
    </source>
</evidence>